<dbReference type="AlphaFoldDB" id="A0A256FQW3"/>
<sequence length="43" mass="4708">MRLCSLPMIFLSQPLSAEGFNPRVVDKENDQSIDAGGLGLYPK</sequence>
<gene>
    <name evidence="1" type="ORF">CEV32_4003</name>
</gene>
<keyword evidence="2" id="KW-1185">Reference proteome</keyword>
<evidence type="ECO:0000313" key="1">
    <source>
        <dbReference type="EMBL" id="OYR17140.1"/>
    </source>
</evidence>
<organism evidence="1 2">
    <name type="scientific">Brucella rhizosphaerae</name>
    <dbReference type="NCBI Taxonomy" id="571254"/>
    <lineage>
        <taxon>Bacteria</taxon>
        <taxon>Pseudomonadati</taxon>
        <taxon>Pseudomonadota</taxon>
        <taxon>Alphaproteobacteria</taxon>
        <taxon>Hyphomicrobiales</taxon>
        <taxon>Brucellaceae</taxon>
        <taxon>Brucella/Ochrobactrum group</taxon>
        <taxon>Brucella</taxon>
    </lineage>
</organism>
<dbReference type="EMBL" id="NNRK01000020">
    <property type="protein sequence ID" value="OYR17140.1"/>
    <property type="molecule type" value="Genomic_DNA"/>
</dbReference>
<name>A0A256FQW3_9HYPH</name>
<reference evidence="1 2" key="1">
    <citation type="submission" date="2017-07" db="EMBL/GenBank/DDBJ databases">
        <title>Phylogenetic study on the rhizospheric bacterium Ochrobactrum sp. A44.</title>
        <authorList>
            <person name="Krzyzanowska D.M."/>
            <person name="Ossowicki A."/>
            <person name="Rajewska M."/>
            <person name="Maciag T."/>
            <person name="Kaczynski Z."/>
            <person name="Czerwicka M."/>
            <person name="Jafra S."/>
        </authorList>
    </citation>
    <scope>NUCLEOTIDE SEQUENCE [LARGE SCALE GENOMIC DNA]</scope>
    <source>
        <strain evidence="1 2">PR17</strain>
    </source>
</reference>
<comment type="caution">
    <text evidence="1">The sequence shown here is derived from an EMBL/GenBank/DDBJ whole genome shotgun (WGS) entry which is preliminary data.</text>
</comment>
<evidence type="ECO:0000313" key="2">
    <source>
        <dbReference type="Proteomes" id="UP000216345"/>
    </source>
</evidence>
<proteinExistence type="predicted"/>
<protein>
    <submittedName>
        <fullName evidence="1">Uncharacterized protein</fullName>
    </submittedName>
</protein>
<dbReference type="Proteomes" id="UP000216345">
    <property type="component" value="Unassembled WGS sequence"/>
</dbReference>
<accession>A0A256FQW3</accession>